<comment type="caution">
    <text evidence="1">The sequence shown here is derived from an EMBL/GenBank/DDBJ whole genome shotgun (WGS) entry which is preliminary data.</text>
</comment>
<name>A0A6B0RVE4_9CETA</name>
<evidence type="ECO:0000313" key="2">
    <source>
        <dbReference type="Proteomes" id="UP000322234"/>
    </source>
</evidence>
<keyword evidence="2" id="KW-1185">Reference proteome</keyword>
<proteinExistence type="predicted"/>
<gene>
    <name evidence="1" type="ORF">E5288_WYG019778</name>
</gene>
<accession>A0A6B0RVE4</accession>
<dbReference type="EMBL" id="VBQZ03000075">
    <property type="protein sequence ID" value="MXQ91846.1"/>
    <property type="molecule type" value="Genomic_DNA"/>
</dbReference>
<dbReference type="Proteomes" id="UP000322234">
    <property type="component" value="Unassembled WGS sequence"/>
</dbReference>
<protein>
    <submittedName>
        <fullName evidence="1">Uncharacterized protein</fullName>
    </submittedName>
</protein>
<sequence length="75" mass="8293">MAVVAERTAARLRDQPSVRVERANRRSPRRACVTNPSFYSQRGLFLTNRRRAGREIERDGVGPVPGNVATAADGE</sequence>
<reference evidence="1" key="1">
    <citation type="submission" date="2019-10" db="EMBL/GenBank/DDBJ databases">
        <title>The sequence and de novo assembly of the wild yak genome.</title>
        <authorList>
            <person name="Liu Y."/>
        </authorList>
    </citation>
    <scope>NUCLEOTIDE SEQUENCE [LARGE SCALE GENOMIC DNA]</scope>
    <source>
        <strain evidence="1">WY2019</strain>
    </source>
</reference>
<organism evidence="1 2">
    <name type="scientific">Bos mutus</name>
    <name type="common">wild yak</name>
    <dbReference type="NCBI Taxonomy" id="72004"/>
    <lineage>
        <taxon>Eukaryota</taxon>
        <taxon>Metazoa</taxon>
        <taxon>Chordata</taxon>
        <taxon>Craniata</taxon>
        <taxon>Vertebrata</taxon>
        <taxon>Euteleostomi</taxon>
        <taxon>Mammalia</taxon>
        <taxon>Eutheria</taxon>
        <taxon>Laurasiatheria</taxon>
        <taxon>Artiodactyla</taxon>
        <taxon>Ruminantia</taxon>
        <taxon>Pecora</taxon>
        <taxon>Bovidae</taxon>
        <taxon>Bovinae</taxon>
        <taxon>Bos</taxon>
    </lineage>
</organism>
<evidence type="ECO:0000313" key="1">
    <source>
        <dbReference type="EMBL" id="MXQ91846.1"/>
    </source>
</evidence>
<dbReference type="AlphaFoldDB" id="A0A6B0RVE4"/>